<proteinExistence type="predicted"/>
<dbReference type="RefSeq" id="WP_041888395.1">
    <property type="nucleotide sequence ID" value="NZ_CP010817.1"/>
</dbReference>
<gene>
    <name evidence="1" type="ORF">SAMN04488089_101324</name>
</gene>
<protein>
    <submittedName>
        <fullName evidence="1">Uncharacterized protein</fullName>
    </submittedName>
</protein>
<keyword evidence="2" id="KW-1185">Reference proteome</keyword>
<accession>A0AAJ5BCJ5</accession>
<sequence length="76" mass="8819">MPKLKCECNEVIKLSEIPSLYQYLMISDVEYDSYSGLVDTEELYSKMTIVVKCPACHRMYIYNKGFNSSPTIYCVE</sequence>
<dbReference type="Proteomes" id="UP000183496">
    <property type="component" value="Unassembled WGS sequence"/>
</dbReference>
<name>A0AAJ5BCJ5_MYRPR</name>
<evidence type="ECO:0000313" key="1">
    <source>
        <dbReference type="EMBL" id="SEQ01648.1"/>
    </source>
</evidence>
<organism evidence="1 2">
    <name type="scientific">Myroides profundi</name>
    <dbReference type="NCBI Taxonomy" id="480520"/>
    <lineage>
        <taxon>Bacteria</taxon>
        <taxon>Pseudomonadati</taxon>
        <taxon>Bacteroidota</taxon>
        <taxon>Flavobacteriia</taxon>
        <taxon>Flavobacteriales</taxon>
        <taxon>Flavobacteriaceae</taxon>
        <taxon>Myroides</taxon>
    </lineage>
</organism>
<dbReference type="AlphaFoldDB" id="A0AAJ5BCJ5"/>
<dbReference type="EMBL" id="FOFY01000001">
    <property type="protein sequence ID" value="SEQ01648.1"/>
    <property type="molecule type" value="Genomic_DNA"/>
</dbReference>
<reference evidence="1 2" key="1">
    <citation type="submission" date="2016-10" db="EMBL/GenBank/DDBJ databases">
        <authorList>
            <person name="Varghese N."/>
            <person name="Submissions S."/>
        </authorList>
    </citation>
    <scope>NUCLEOTIDE SEQUENCE [LARGE SCALE GENOMIC DNA]</scope>
    <source>
        <strain evidence="2">DSM 19823 / KCTC 23066 / CCTCC M 208030 / D25</strain>
    </source>
</reference>
<comment type="caution">
    <text evidence="1">The sequence shown here is derived from an EMBL/GenBank/DDBJ whole genome shotgun (WGS) entry which is preliminary data.</text>
</comment>
<evidence type="ECO:0000313" key="2">
    <source>
        <dbReference type="Proteomes" id="UP000183496"/>
    </source>
</evidence>